<reference evidence="1 2" key="1">
    <citation type="journal article" date="2016" name="Nat. Commun.">
        <title>Ectomycorrhizal ecology is imprinted in the genome of the dominant symbiotic fungus Cenococcum geophilum.</title>
        <authorList>
            <consortium name="DOE Joint Genome Institute"/>
            <person name="Peter M."/>
            <person name="Kohler A."/>
            <person name="Ohm R.A."/>
            <person name="Kuo A."/>
            <person name="Krutzmann J."/>
            <person name="Morin E."/>
            <person name="Arend M."/>
            <person name="Barry K.W."/>
            <person name="Binder M."/>
            <person name="Choi C."/>
            <person name="Clum A."/>
            <person name="Copeland A."/>
            <person name="Grisel N."/>
            <person name="Haridas S."/>
            <person name="Kipfer T."/>
            <person name="LaButti K."/>
            <person name="Lindquist E."/>
            <person name="Lipzen A."/>
            <person name="Maire R."/>
            <person name="Meier B."/>
            <person name="Mihaltcheva S."/>
            <person name="Molinier V."/>
            <person name="Murat C."/>
            <person name="Poggeler S."/>
            <person name="Quandt C.A."/>
            <person name="Sperisen C."/>
            <person name="Tritt A."/>
            <person name="Tisserant E."/>
            <person name="Crous P.W."/>
            <person name="Henrissat B."/>
            <person name="Nehls U."/>
            <person name="Egli S."/>
            <person name="Spatafora J.W."/>
            <person name="Grigoriev I.V."/>
            <person name="Martin F.M."/>
        </authorList>
    </citation>
    <scope>NUCLEOTIDE SEQUENCE [LARGE SCALE GENOMIC DNA]</scope>
    <source>
        <strain evidence="1 2">CBS 207.34</strain>
    </source>
</reference>
<organism evidence="1 2">
    <name type="scientific">Glonium stellatum</name>
    <dbReference type="NCBI Taxonomy" id="574774"/>
    <lineage>
        <taxon>Eukaryota</taxon>
        <taxon>Fungi</taxon>
        <taxon>Dikarya</taxon>
        <taxon>Ascomycota</taxon>
        <taxon>Pezizomycotina</taxon>
        <taxon>Dothideomycetes</taxon>
        <taxon>Pleosporomycetidae</taxon>
        <taxon>Gloniales</taxon>
        <taxon>Gloniaceae</taxon>
        <taxon>Glonium</taxon>
    </lineage>
</organism>
<evidence type="ECO:0000313" key="1">
    <source>
        <dbReference type="EMBL" id="OCL13670.1"/>
    </source>
</evidence>
<name>A0A8E2JXW8_9PEZI</name>
<keyword evidence="2" id="KW-1185">Reference proteome</keyword>
<accession>A0A8E2JXW8</accession>
<proteinExistence type="predicted"/>
<dbReference type="AlphaFoldDB" id="A0A8E2JXW8"/>
<dbReference type="EMBL" id="KV748685">
    <property type="protein sequence ID" value="OCL13670.1"/>
    <property type="molecule type" value="Genomic_DNA"/>
</dbReference>
<evidence type="ECO:0000313" key="2">
    <source>
        <dbReference type="Proteomes" id="UP000250140"/>
    </source>
</evidence>
<dbReference type="OrthoDB" id="3788792at2759"/>
<protein>
    <submittedName>
        <fullName evidence="1">Uncharacterized protein</fullName>
    </submittedName>
</protein>
<sequence>MEPFRQLRRHLAISHLADTYIEVDYLRRQNNNSSYAGGLLSKAQRLIKSEIESLRSHPQAAQRSKGFRRLLLSLSEIEIRENRFDAAHRLLMELCDIYGELVDPDIIDRHGHLRAFISLARISSPPDAESSWTTALNLGRRYYPLEEEVFVVALMHLFICTARLVGGDMEGGKAAFDYAVEICHSKSPQFVMPGLGTYLFDDVQCQIKSLVGWTLPPCN</sequence>
<dbReference type="Proteomes" id="UP000250140">
    <property type="component" value="Unassembled WGS sequence"/>
</dbReference>
<gene>
    <name evidence="1" type="ORF">AOQ84DRAFT_282637</name>
</gene>